<reference evidence="1 2" key="1">
    <citation type="submission" date="2021-03" db="EMBL/GenBank/DDBJ databases">
        <title>Metabolic Capacity of the Antarctic Cyanobacterium Phormidium pseudopriestleyi that Sustains Oxygenic Photosynthesis in the Presence of Hydrogen Sulfide.</title>
        <authorList>
            <person name="Lumian J.E."/>
            <person name="Jungblut A.D."/>
            <person name="Dillon M.L."/>
            <person name="Hawes I."/>
            <person name="Doran P.T."/>
            <person name="Mackey T.J."/>
            <person name="Dick G.J."/>
            <person name="Grettenberger C.L."/>
            <person name="Sumner D.Y."/>
        </authorList>
    </citation>
    <scope>NUCLEOTIDE SEQUENCE [LARGE SCALE GENOMIC DNA]</scope>
    <source>
        <strain evidence="1 2">FRX01</strain>
    </source>
</reference>
<comment type="caution">
    <text evidence="1">The sequence shown here is derived from an EMBL/GenBank/DDBJ whole genome shotgun (WGS) entry which is preliminary data.</text>
</comment>
<proteinExistence type="predicted"/>
<dbReference type="RefSeq" id="WP_207087010.1">
    <property type="nucleotide sequence ID" value="NZ_JAFLQW010000129.1"/>
</dbReference>
<protein>
    <submittedName>
        <fullName evidence="1">Uncharacterized protein</fullName>
    </submittedName>
</protein>
<accession>A0ABS3FN42</accession>
<dbReference type="PROSITE" id="PS00018">
    <property type="entry name" value="EF_HAND_1"/>
    <property type="match status" value="1"/>
</dbReference>
<organism evidence="1 2">
    <name type="scientific">Phormidium pseudopriestleyi FRX01</name>
    <dbReference type="NCBI Taxonomy" id="1759528"/>
    <lineage>
        <taxon>Bacteria</taxon>
        <taxon>Bacillati</taxon>
        <taxon>Cyanobacteriota</taxon>
        <taxon>Cyanophyceae</taxon>
        <taxon>Oscillatoriophycideae</taxon>
        <taxon>Oscillatoriales</taxon>
        <taxon>Oscillatoriaceae</taxon>
        <taxon>Phormidium</taxon>
    </lineage>
</organism>
<keyword evidence="2" id="KW-1185">Reference proteome</keyword>
<name>A0ABS3FN42_9CYAN</name>
<dbReference type="EMBL" id="JAFLQW010000129">
    <property type="protein sequence ID" value="MBO0348463.1"/>
    <property type="molecule type" value="Genomic_DNA"/>
</dbReference>
<dbReference type="Proteomes" id="UP000664844">
    <property type="component" value="Unassembled WGS sequence"/>
</dbReference>
<evidence type="ECO:0000313" key="1">
    <source>
        <dbReference type="EMBL" id="MBO0348463.1"/>
    </source>
</evidence>
<dbReference type="InterPro" id="IPR018247">
    <property type="entry name" value="EF_Hand_1_Ca_BS"/>
</dbReference>
<gene>
    <name evidence="1" type="ORF">J0895_04955</name>
</gene>
<sequence length="219" mass="23987">SFMFNQASELGIDVTSFVAMDYYTENFSDKILADYSLENVFNISGGQVYDFMNTEGIAEGLNTSAVIDLEWYKTEYATDLEENKAQIDIDANDEISNQELFDYVTGAGLEKGQKPSKLVDFESYLAEGSASAQSLLTWAGSTSIEQVSYSQTLEYMFSAGLEAGFAPSPGLDVDALKTQNAEALTKFYSVSSITEVTNVQAFNYVYGSGFQQPEETPVG</sequence>
<evidence type="ECO:0000313" key="2">
    <source>
        <dbReference type="Proteomes" id="UP000664844"/>
    </source>
</evidence>
<feature type="non-terminal residue" evidence="1">
    <location>
        <position position="1"/>
    </location>
</feature>